<evidence type="ECO:0000313" key="2">
    <source>
        <dbReference type="EMBL" id="EME45452.1"/>
    </source>
</evidence>
<evidence type="ECO:0000256" key="1">
    <source>
        <dbReference type="SAM" id="MobiDB-lite"/>
    </source>
</evidence>
<dbReference type="OMA" id="FIMHIFH"/>
<protein>
    <submittedName>
        <fullName evidence="2">Uncharacterized protein</fullName>
    </submittedName>
</protein>
<keyword evidence="3" id="KW-1185">Reference proteome</keyword>
<reference evidence="2 3" key="2">
    <citation type="journal article" date="2012" name="PLoS Pathog.">
        <title>Diverse lifestyles and strategies of plant pathogenesis encoded in the genomes of eighteen Dothideomycetes fungi.</title>
        <authorList>
            <person name="Ohm R.A."/>
            <person name="Feau N."/>
            <person name="Henrissat B."/>
            <person name="Schoch C.L."/>
            <person name="Horwitz B.A."/>
            <person name="Barry K.W."/>
            <person name="Condon B.J."/>
            <person name="Copeland A.C."/>
            <person name="Dhillon B."/>
            <person name="Glaser F."/>
            <person name="Hesse C.N."/>
            <person name="Kosti I."/>
            <person name="LaButti K."/>
            <person name="Lindquist E.A."/>
            <person name="Lucas S."/>
            <person name="Salamov A.A."/>
            <person name="Bradshaw R.E."/>
            <person name="Ciuffetti L."/>
            <person name="Hamelin R.C."/>
            <person name="Kema G.H.J."/>
            <person name="Lawrence C."/>
            <person name="Scott J.A."/>
            <person name="Spatafora J.W."/>
            <person name="Turgeon B.G."/>
            <person name="de Wit P.J.G.M."/>
            <person name="Zhong S."/>
            <person name="Goodwin S.B."/>
            <person name="Grigoriev I.V."/>
        </authorList>
    </citation>
    <scope>NUCLEOTIDE SEQUENCE [LARGE SCALE GENOMIC DNA]</scope>
    <source>
        <strain evidence="3">NZE10 / CBS 128990</strain>
    </source>
</reference>
<feature type="region of interest" description="Disordered" evidence="1">
    <location>
        <begin position="1"/>
        <end position="57"/>
    </location>
</feature>
<evidence type="ECO:0000313" key="3">
    <source>
        <dbReference type="Proteomes" id="UP000016933"/>
    </source>
</evidence>
<gene>
    <name evidence="2" type="ORF">DOTSEDRAFT_127384</name>
</gene>
<organism evidence="2 3">
    <name type="scientific">Dothistroma septosporum (strain NZE10 / CBS 128990)</name>
    <name type="common">Red band needle blight fungus</name>
    <name type="synonym">Mycosphaerella pini</name>
    <dbReference type="NCBI Taxonomy" id="675120"/>
    <lineage>
        <taxon>Eukaryota</taxon>
        <taxon>Fungi</taxon>
        <taxon>Dikarya</taxon>
        <taxon>Ascomycota</taxon>
        <taxon>Pezizomycotina</taxon>
        <taxon>Dothideomycetes</taxon>
        <taxon>Dothideomycetidae</taxon>
        <taxon>Mycosphaerellales</taxon>
        <taxon>Mycosphaerellaceae</taxon>
        <taxon>Dothistroma</taxon>
    </lineage>
</organism>
<dbReference type="eggNOG" id="ENOG502S2VY">
    <property type="taxonomic scope" value="Eukaryota"/>
</dbReference>
<accession>N1PPY7</accession>
<dbReference type="OrthoDB" id="2522565at2759"/>
<feature type="compositionally biased region" description="Acidic residues" evidence="1">
    <location>
        <begin position="38"/>
        <end position="49"/>
    </location>
</feature>
<dbReference type="EMBL" id="KB446538">
    <property type="protein sequence ID" value="EME45452.1"/>
    <property type="molecule type" value="Genomic_DNA"/>
</dbReference>
<dbReference type="HOGENOM" id="CLU_024135_1_0_1"/>
<dbReference type="Proteomes" id="UP000016933">
    <property type="component" value="Unassembled WGS sequence"/>
</dbReference>
<name>N1PPY7_DOTSN</name>
<reference evidence="3" key="1">
    <citation type="journal article" date="2012" name="PLoS Genet.">
        <title>The genomes of the fungal plant pathogens Cladosporium fulvum and Dothistroma septosporum reveal adaptation to different hosts and lifestyles but also signatures of common ancestry.</title>
        <authorList>
            <person name="de Wit P.J.G.M."/>
            <person name="van der Burgt A."/>
            <person name="Oekmen B."/>
            <person name="Stergiopoulos I."/>
            <person name="Abd-Elsalam K.A."/>
            <person name="Aerts A.L."/>
            <person name="Bahkali A.H."/>
            <person name="Beenen H.G."/>
            <person name="Chettri P."/>
            <person name="Cox M.P."/>
            <person name="Datema E."/>
            <person name="de Vries R.P."/>
            <person name="Dhillon B."/>
            <person name="Ganley A.R."/>
            <person name="Griffiths S.A."/>
            <person name="Guo Y."/>
            <person name="Hamelin R.C."/>
            <person name="Henrissat B."/>
            <person name="Kabir M.S."/>
            <person name="Jashni M.K."/>
            <person name="Kema G."/>
            <person name="Klaubauf S."/>
            <person name="Lapidus A."/>
            <person name="Levasseur A."/>
            <person name="Lindquist E."/>
            <person name="Mehrabi R."/>
            <person name="Ohm R.A."/>
            <person name="Owen T.J."/>
            <person name="Salamov A."/>
            <person name="Schwelm A."/>
            <person name="Schijlen E."/>
            <person name="Sun H."/>
            <person name="van den Burg H.A."/>
            <person name="van Ham R.C.H.J."/>
            <person name="Zhang S."/>
            <person name="Goodwin S.B."/>
            <person name="Grigoriev I.V."/>
            <person name="Collemare J."/>
            <person name="Bradshaw R.E."/>
        </authorList>
    </citation>
    <scope>NUCLEOTIDE SEQUENCE [LARGE SCALE GENOMIC DNA]</scope>
    <source>
        <strain evidence="3">NZE10 / CBS 128990</strain>
    </source>
</reference>
<proteinExistence type="predicted"/>
<dbReference type="AlphaFoldDB" id="N1PPY7"/>
<sequence>MGSLGPKDQVNPEGDDIDGHHQVDGTFAQLHARQDETKADDEDDQDDGYVDTAVPRTDDNGRIIPDYREIFSITTRDRKYFLFWFDGEAAYNPSLIPHPTSAEQYLVVAQHEQTHPSTRSQEIVCTAGFMFGVLVCDGHPTILPVQQSIMGNCHGELEWSNLRTGPRDGRLFYGPGEPFFMYGSQSSIACMGLWLQDARMMLEPFRLQQNRVVLFRDAMELHRPQPWHQIEKNFFLFWDSQGAAYVHHDIWPNRVYAQLEFFGGVGPDIAPLAAINDTRCMGSFMPNANKMLESIHQATNSLSITLCKREDSRCVPTDDNTFIMHIFHHKTFYDFHAVYEPYMMLFRRNFPFEIHAISQRPYWIHGRSDLTEATNSLHYRNRPSEIPFGHTESLYVTSMSWRNHKQRYHGYIDDIIFLAFGIEDARSGAIDVEAGTLLQDLAYCELAMPD</sequence>